<name>A0A6S6TCV7_9BACT</name>
<organism evidence="2">
    <name type="scientific">uncultured Sulfurovum sp</name>
    <dbReference type="NCBI Taxonomy" id="269237"/>
    <lineage>
        <taxon>Bacteria</taxon>
        <taxon>Pseudomonadati</taxon>
        <taxon>Campylobacterota</taxon>
        <taxon>Epsilonproteobacteria</taxon>
        <taxon>Campylobacterales</taxon>
        <taxon>Sulfurovaceae</taxon>
        <taxon>Sulfurovum</taxon>
        <taxon>environmental samples</taxon>
    </lineage>
</organism>
<keyword evidence="1" id="KW-1133">Transmembrane helix</keyword>
<protein>
    <submittedName>
        <fullName evidence="2">DUF2721 domain-containing protein</fullName>
    </submittedName>
</protein>
<sequence>MENNITEITSYIQAAVAPVFLIAGVAGILNVFTSRFVRIVDRLNAIDHKISIETEANPHYTLPEKLKERRLSLLKRLKNINFSIFLGALTLYMVAMVILTIFASKLFHFDGQILIASLFIASMISLSSSLFLFLIEIHATVHFIRTKRQSIYDDTPAHK</sequence>
<dbReference type="InterPro" id="IPR021279">
    <property type="entry name" value="DUF2721"/>
</dbReference>
<evidence type="ECO:0000313" key="2">
    <source>
        <dbReference type="EMBL" id="CAA6821081.1"/>
    </source>
</evidence>
<dbReference type="AlphaFoldDB" id="A0A6S6TCV7"/>
<gene>
    <name evidence="2" type="ORF">HELGO_WM48449</name>
</gene>
<feature type="transmembrane region" description="Helical" evidence="1">
    <location>
        <begin position="12"/>
        <end position="32"/>
    </location>
</feature>
<accession>A0A6S6TCV7</accession>
<proteinExistence type="predicted"/>
<dbReference type="Pfam" id="PF11026">
    <property type="entry name" value="DUF2721"/>
    <property type="match status" value="1"/>
</dbReference>
<keyword evidence="1" id="KW-0812">Transmembrane</keyword>
<feature type="transmembrane region" description="Helical" evidence="1">
    <location>
        <begin position="113"/>
        <end position="135"/>
    </location>
</feature>
<reference evidence="2" key="1">
    <citation type="submission" date="2020-01" db="EMBL/GenBank/DDBJ databases">
        <authorList>
            <person name="Meier V. D."/>
            <person name="Meier V D."/>
        </authorList>
    </citation>
    <scope>NUCLEOTIDE SEQUENCE</scope>
    <source>
        <strain evidence="2">HLG_WM_MAG_02</strain>
    </source>
</reference>
<dbReference type="EMBL" id="CACVAZ010000139">
    <property type="protein sequence ID" value="CAA6821081.1"/>
    <property type="molecule type" value="Genomic_DNA"/>
</dbReference>
<keyword evidence="1" id="KW-0472">Membrane</keyword>
<feature type="transmembrane region" description="Helical" evidence="1">
    <location>
        <begin position="80"/>
        <end position="107"/>
    </location>
</feature>
<evidence type="ECO:0000256" key="1">
    <source>
        <dbReference type="SAM" id="Phobius"/>
    </source>
</evidence>